<dbReference type="PROSITE" id="PS50097">
    <property type="entry name" value="BTB"/>
    <property type="match status" value="1"/>
</dbReference>
<dbReference type="Gene3D" id="1.25.40.420">
    <property type="match status" value="1"/>
</dbReference>
<reference evidence="4" key="1">
    <citation type="journal article" date="2018" name="DNA Res.">
        <title>Multiple hybrid de novo genome assembly of finger millet, an orphan allotetraploid crop.</title>
        <authorList>
            <person name="Hatakeyama M."/>
            <person name="Aluri S."/>
            <person name="Balachadran M.T."/>
            <person name="Sivarajan S.R."/>
            <person name="Patrignani A."/>
            <person name="Gruter S."/>
            <person name="Poveda L."/>
            <person name="Shimizu-Inatsugi R."/>
            <person name="Baeten J."/>
            <person name="Francoijs K.J."/>
            <person name="Nataraja K.N."/>
            <person name="Reddy Y.A.N."/>
            <person name="Phadnis S."/>
            <person name="Ravikumar R.L."/>
            <person name="Schlapbach R."/>
            <person name="Sreeman S.M."/>
            <person name="Shimizu K.K."/>
        </authorList>
    </citation>
    <scope>NUCLEOTIDE SEQUENCE</scope>
</reference>
<dbReference type="SUPFAM" id="SSF54695">
    <property type="entry name" value="POZ domain"/>
    <property type="match status" value="1"/>
</dbReference>
<dbReference type="SMART" id="SM00225">
    <property type="entry name" value="BTB"/>
    <property type="match status" value="1"/>
</dbReference>
<evidence type="ECO:0000256" key="1">
    <source>
        <dbReference type="ARBA" id="ARBA00004906"/>
    </source>
</evidence>
<comment type="similarity">
    <text evidence="2">Belongs to the Tdpoz family.</text>
</comment>
<keyword evidence="5" id="KW-1185">Reference proteome</keyword>
<feature type="domain" description="BTB" evidence="3">
    <location>
        <begin position="109"/>
        <end position="176"/>
    </location>
</feature>
<evidence type="ECO:0000313" key="4">
    <source>
        <dbReference type="EMBL" id="GJM97720.1"/>
    </source>
</evidence>
<dbReference type="InterPro" id="IPR056423">
    <property type="entry name" value="BACK_BPM_SPOP"/>
</dbReference>
<reference evidence="4" key="2">
    <citation type="submission" date="2021-12" db="EMBL/GenBank/DDBJ databases">
        <title>Resequencing data analysis of finger millet.</title>
        <authorList>
            <person name="Hatakeyama M."/>
            <person name="Aluri S."/>
            <person name="Balachadran M.T."/>
            <person name="Sivarajan S.R."/>
            <person name="Poveda L."/>
            <person name="Shimizu-Inatsugi R."/>
            <person name="Schlapbach R."/>
            <person name="Sreeman S.M."/>
            <person name="Shimizu K.K."/>
        </authorList>
    </citation>
    <scope>NUCLEOTIDE SEQUENCE</scope>
</reference>
<comment type="pathway">
    <text evidence="1">Protein modification; protein ubiquitination.</text>
</comment>
<dbReference type="InterPro" id="IPR011333">
    <property type="entry name" value="SKP1/BTB/POZ_sf"/>
</dbReference>
<dbReference type="InterPro" id="IPR000210">
    <property type="entry name" value="BTB/POZ_dom"/>
</dbReference>
<dbReference type="Gene3D" id="3.30.710.10">
    <property type="entry name" value="Potassium Channel Kv1.1, Chain A"/>
    <property type="match status" value="1"/>
</dbReference>
<evidence type="ECO:0000259" key="3">
    <source>
        <dbReference type="PROSITE" id="PS50097"/>
    </source>
</evidence>
<dbReference type="Pfam" id="PF00651">
    <property type="entry name" value="BTB"/>
    <property type="match status" value="1"/>
</dbReference>
<dbReference type="Proteomes" id="UP001054889">
    <property type="component" value="Unassembled WGS sequence"/>
</dbReference>
<dbReference type="GO" id="GO:0016567">
    <property type="term" value="P:protein ubiquitination"/>
    <property type="evidence" value="ECO:0007669"/>
    <property type="project" value="InterPro"/>
</dbReference>
<comment type="caution">
    <text evidence="4">The sequence shown here is derived from an EMBL/GenBank/DDBJ whole genome shotgun (WGS) entry which is preliminary data.</text>
</comment>
<organism evidence="4 5">
    <name type="scientific">Eleusine coracana subsp. coracana</name>
    <dbReference type="NCBI Taxonomy" id="191504"/>
    <lineage>
        <taxon>Eukaryota</taxon>
        <taxon>Viridiplantae</taxon>
        <taxon>Streptophyta</taxon>
        <taxon>Embryophyta</taxon>
        <taxon>Tracheophyta</taxon>
        <taxon>Spermatophyta</taxon>
        <taxon>Magnoliopsida</taxon>
        <taxon>Liliopsida</taxon>
        <taxon>Poales</taxon>
        <taxon>Poaceae</taxon>
        <taxon>PACMAD clade</taxon>
        <taxon>Chloridoideae</taxon>
        <taxon>Cynodonteae</taxon>
        <taxon>Eleusininae</taxon>
        <taxon>Eleusine</taxon>
    </lineage>
</organism>
<sequence>MESFGLHRGQCSSSVYWIMFRIALASDANQTGVTASFACRLVDLDQRLEPSVEVTSGGMLRKGQSRDILVMQRNRLTASGYVAASPVPLSSSYDLSKHLGDLLLCQKGVDVTFVVSGERVAAHRCVLAARSPVFMDELFGDMKETAAREVEVEDVEADVFRALVQFIYTDALPEELDLDDDEDTSTGKAMAQHLLAAADRYGVERLKGLCEDMICADISVATAAASLALAKQHGCQKLKAKCMDFIVATPANLRAVVVTEGYKHLMESCPSVISDLLVAVVQRYKCS</sequence>
<name>A0AAV5CI28_ELECO</name>
<gene>
    <name evidence="4" type="primary">ga14669</name>
    <name evidence="4" type="ORF">PR202_ga14669</name>
</gene>
<evidence type="ECO:0000256" key="2">
    <source>
        <dbReference type="ARBA" id="ARBA00010846"/>
    </source>
</evidence>
<dbReference type="PANTHER" id="PTHR26379">
    <property type="entry name" value="BTB/POZ AND MATH DOMAIN-CONTAINING PROTEIN 1"/>
    <property type="match status" value="1"/>
</dbReference>
<accession>A0AAV5CI28</accession>
<dbReference type="InterPro" id="IPR045005">
    <property type="entry name" value="BPM1-6"/>
</dbReference>
<dbReference type="PANTHER" id="PTHR26379:SF314">
    <property type="entry name" value="OS06G0668300 PROTEIN"/>
    <property type="match status" value="1"/>
</dbReference>
<proteinExistence type="inferred from homology"/>
<dbReference type="Pfam" id="PF24570">
    <property type="entry name" value="BACK_BPM_SPOP"/>
    <property type="match status" value="1"/>
</dbReference>
<evidence type="ECO:0000313" key="5">
    <source>
        <dbReference type="Proteomes" id="UP001054889"/>
    </source>
</evidence>
<dbReference type="AlphaFoldDB" id="A0AAV5CI28"/>
<dbReference type="EMBL" id="BQKI01000007">
    <property type="protein sequence ID" value="GJM97720.1"/>
    <property type="molecule type" value="Genomic_DNA"/>
</dbReference>
<protein>
    <recommendedName>
        <fullName evidence="3">BTB domain-containing protein</fullName>
    </recommendedName>
</protein>